<protein>
    <submittedName>
        <fullName evidence="4">Alpha/beta-type small acid-soluble spore protein</fullName>
    </submittedName>
</protein>
<organism evidence="4 5">
    <name type="scientific">Paenibacillus haidiansis</name>
    <dbReference type="NCBI Taxonomy" id="1574488"/>
    <lineage>
        <taxon>Bacteria</taxon>
        <taxon>Bacillati</taxon>
        <taxon>Bacillota</taxon>
        <taxon>Bacilli</taxon>
        <taxon>Bacillales</taxon>
        <taxon>Paenibacillaceae</taxon>
        <taxon>Paenibacillus</taxon>
    </lineage>
</organism>
<sequence>MSRRNRKYAVPGVERGMQSFKAEVMKREGYDVDPNHPDDVKYEVAKELGVPLKPGGNGNLTTESAGQIGGKIGGSMVREMIRLAQQQLSNRSE</sequence>
<evidence type="ECO:0000313" key="4">
    <source>
        <dbReference type="EMBL" id="MEF2966707.1"/>
    </source>
</evidence>
<comment type="similarity">
    <text evidence="2">Belongs to the alpha/beta-type SASP family.</text>
</comment>
<keyword evidence="3" id="KW-0238">DNA-binding</keyword>
<dbReference type="Gene3D" id="6.10.10.80">
    <property type="entry name" value="Small, acid-soluble spore protein, alpha/beta type-like"/>
    <property type="match status" value="1"/>
</dbReference>
<reference evidence="4 5" key="1">
    <citation type="submission" date="2024-02" db="EMBL/GenBank/DDBJ databases">
        <title>A nitrogen-fixing paenibacillus bacterium.</title>
        <authorList>
            <person name="Zhang W.L."/>
            <person name="Chen S.F."/>
        </authorList>
    </citation>
    <scope>NUCLEOTIDE SEQUENCE [LARGE SCALE GENOMIC DNA]</scope>
    <source>
        <strain evidence="4 5">M1</strain>
    </source>
</reference>
<dbReference type="EMBL" id="JAZHPZ010000005">
    <property type="protein sequence ID" value="MEF2966707.1"/>
    <property type="molecule type" value="Genomic_DNA"/>
</dbReference>
<accession>A0ABU7VUW1</accession>
<comment type="function">
    <text evidence="1">SASP are bound to spore DNA. They are double-stranded DNA-binding proteins that cause DNA to change to an a-like conformation. They protect the DNA backbone from chemical and enzymatic cleavage and are thus involved in dormant spore's high resistance to UV light.</text>
</comment>
<comment type="caution">
    <text evidence="4">The sequence shown here is derived from an EMBL/GenBank/DDBJ whole genome shotgun (WGS) entry which is preliminary data.</text>
</comment>
<proteinExistence type="inferred from homology"/>
<dbReference type="PROSITE" id="PS00304">
    <property type="entry name" value="SASP_1"/>
    <property type="match status" value="1"/>
</dbReference>
<evidence type="ECO:0000256" key="2">
    <source>
        <dbReference type="ARBA" id="ARBA00005442"/>
    </source>
</evidence>
<dbReference type="InterPro" id="IPR018126">
    <property type="entry name" value="SASP_alpha/beta-type_CS"/>
</dbReference>
<dbReference type="InterPro" id="IPR050847">
    <property type="entry name" value="SASP_DNA-binding"/>
</dbReference>
<gene>
    <name evidence="4" type="ORF">V3851_12775</name>
</gene>
<evidence type="ECO:0000313" key="5">
    <source>
        <dbReference type="Proteomes" id="UP001306950"/>
    </source>
</evidence>
<keyword evidence="5" id="KW-1185">Reference proteome</keyword>
<dbReference type="Proteomes" id="UP001306950">
    <property type="component" value="Unassembled WGS sequence"/>
</dbReference>
<evidence type="ECO:0000256" key="3">
    <source>
        <dbReference type="ARBA" id="ARBA00023125"/>
    </source>
</evidence>
<dbReference type="InterPro" id="IPR038300">
    <property type="entry name" value="SASP_sf_alpha/beta"/>
</dbReference>
<dbReference type="Pfam" id="PF00269">
    <property type="entry name" value="SASP"/>
    <property type="match status" value="1"/>
</dbReference>
<name>A0ABU7VUW1_9BACL</name>
<dbReference type="PANTHER" id="PTHR36107">
    <property type="entry name" value="SMALL, ACID-SOLUBLE SPORE PROTEIN A"/>
    <property type="match status" value="1"/>
</dbReference>
<evidence type="ECO:0000256" key="1">
    <source>
        <dbReference type="ARBA" id="ARBA00003863"/>
    </source>
</evidence>
<dbReference type="InterPro" id="IPR001448">
    <property type="entry name" value="SASP_alpha/beta-type"/>
</dbReference>
<dbReference type="PANTHER" id="PTHR36107:SF1">
    <property type="entry name" value="SMALL, ACID-SOLUBLE SPORE PROTEIN A"/>
    <property type="match status" value="1"/>
</dbReference>
<dbReference type="RefSeq" id="WP_331846919.1">
    <property type="nucleotide sequence ID" value="NZ_JAZHPZ010000005.1"/>
</dbReference>